<proteinExistence type="predicted"/>
<keyword evidence="1" id="KW-0805">Transcription regulation</keyword>
<evidence type="ECO:0000313" key="5">
    <source>
        <dbReference type="EMBL" id="MBC2601610.1"/>
    </source>
</evidence>
<dbReference type="InterPro" id="IPR037923">
    <property type="entry name" value="HTH-like"/>
</dbReference>
<dbReference type="PANTHER" id="PTHR43280">
    <property type="entry name" value="ARAC-FAMILY TRANSCRIPTIONAL REGULATOR"/>
    <property type="match status" value="1"/>
</dbReference>
<keyword evidence="3" id="KW-0804">Transcription</keyword>
<dbReference type="GO" id="GO:0003700">
    <property type="term" value="F:DNA-binding transcription factor activity"/>
    <property type="evidence" value="ECO:0007669"/>
    <property type="project" value="InterPro"/>
</dbReference>
<evidence type="ECO:0000256" key="3">
    <source>
        <dbReference type="ARBA" id="ARBA00023163"/>
    </source>
</evidence>
<dbReference type="PROSITE" id="PS00041">
    <property type="entry name" value="HTH_ARAC_FAMILY_1"/>
    <property type="match status" value="1"/>
</dbReference>
<gene>
    <name evidence="5" type="ORF">H5P30_07450</name>
</gene>
<dbReference type="Gene3D" id="1.10.10.60">
    <property type="entry name" value="Homeodomain-like"/>
    <property type="match status" value="2"/>
</dbReference>
<dbReference type="PROSITE" id="PS01124">
    <property type="entry name" value="HTH_ARAC_FAMILY_2"/>
    <property type="match status" value="1"/>
</dbReference>
<dbReference type="SUPFAM" id="SSF51215">
    <property type="entry name" value="Regulatory protein AraC"/>
    <property type="match status" value="1"/>
</dbReference>
<dbReference type="InterPro" id="IPR018062">
    <property type="entry name" value="HTH_AraC-typ_CS"/>
</dbReference>
<keyword evidence="2" id="KW-0238">DNA-binding</keyword>
<dbReference type="PANTHER" id="PTHR43280:SF2">
    <property type="entry name" value="HTH-TYPE TRANSCRIPTIONAL REGULATOR EXSA"/>
    <property type="match status" value="1"/>
</dbReference>
<dbReference type="EMBL" id="JACHVA010000055">
    <property type="protein sequence ID" value="MBC2601610.1"/>
    <property type="molecule type" value="Genomic_DNA"/>
</dbReference>
<organism evidence="5 6">
    <name type="scientific">Puniceicoccus vermicola</name>
    <dbReference type="NCBI Taxonomy" id="388746"/>
    <lineage>
        <taxon>Bacteria</taxon>
        <taxon>Pseudomonadati</taxon>
        <taxon>Verrucomicrobiota</taxon>
        <taxon>Opitutia</taxon>
        <taxon>Puniceicoccales</taxon>
        <taxon>Puniceicoccaceae</taxon>
        <taxon>Puniceicoccus</taxon>
    </lineage>
</organism>
<dbReference type="Pfam" id="PF12833">
    <property type="entry name" value="HTH_18"/>
    <property type="match status" value="1"/>
</dbReference>
<feature type="domain" description="HTH araC/xylS-type" evidence="4">
    <location>
        <begin position="193"/>
        <end position="292"/>
    </location>
</feature>
<dbReference type="GO" id="GO:0043565">
    <property type="term" value="F:sequence-specific DNA binding"/>
    <property type="evidence" value="ECO:0007669"/>
    <property type="project" value="InterPro"/>
</dbReference>
<evidence type="ECO:0000313" key="6">
    <source>
        <dbReference type="Proteomes" id="UP000525652"/>
    </source>
</evidence>
<evidence type="ECO:0000256" key="2">
    <source>
        <dbReference type="ARBA" id="ARBA00023125"/>
    </source>
</evidence>
<dbReference type="SMART" id="SM00342">
    <property type="entry name" value="HTH_ARAC"/>
    <property type="match status" value="1"/>
</dbReference>
<sequence>MKTEILKNSSRIDSDSFSGGLLELRDGEEYYNNLFSRSEVLPPATEDLSSLEVASMNAPEGVIYPEQRSYFCSLAWCERGGFIVQGRSWSFEVKAGEVAVLDTGIHYHASAGKDGAEGYYLLLDGSRCHELLEQTNLWQGAFRYREIPRDWLNRIAFCLTRPDRQAMASHIGYQVFQQVGQQVAEGFPSHLLWKACLHIQTNWNNESLSVESVLARVDTCRSKLSALFKEHLGVSILQYINDIRLGHAKRMLVDGSESVSRIATSCGIRDASYFSNWFRKQSGQSPTAFRENR</sequence>
<reference evidence="5 6" key="1">
    <citation type="submission" date="2020-07" db="EMBL/GenBank/DDBJ databases">
        <authorList>
            <person name="Feng X."/>
        </authorList>
    </citation>
    <scope>NUCLEOTIDE SEQUENCE [LARGE SCALE GENOMIC DNA]</scope>
    <source>
        <strain evidence="5 6">JCM14086</strain>
    </source>
</reference>
<dbReference type="Proteomes" id="UP000525652">
    <property type="component" value="Unassembled WGS sequence"/>
</dbReference>
<keyword evidence="6" id="KW-1185">Reference proteome</keyword>
<dbReference type="RefSeq" id="WP_185692343.1">
    <property type="nucleotide sequence ID" value="NZ_JACHVA010000055.1"/>
</dbReference>
<protein>
    <submittedName>
        <fullName evidence="5">Helix-turn-helix transcriptional regulator</fullName>
    </submittedName>
</protein>
<evidence type="ECO:0000256" key="1">
    <source>
        <dbReference type="ARBA" id="ARBA00023015"/>
    </source>
</evidence>
<dbReference type="SUPFAM" id="SSF46689">
    <property type="entry name" value="Homeodomain-like"/>
    <property type="match status" value="1"/>
</dbReference>
<dbReference type="AlphaFoldDB" id="A0A7X1E3L0"/>
<name>A0A7X1E3L0_9BACT</name>
<comment type="caution">
    <text evidence="5">The sequence shown here is derived from an EMBL/GenBank/DDBJ whole genome shotgun (WGS) entry which is preliminary data.</text>
</comment>
<accession>A0A7X1E3L0</accession>
<evidence type="ECO:0000259" key="4">
    <source>
        <dbReference type="PROSITE" id="PS01124"/>
    </source>
</evidence>
<dbReference type="InterPro" id="IPR018060">
    <property type="entry name" value="HTH_AraC"/>
</dbReference>
<dbReference type="InterPro" id="IPR009057">
    <property type="entry name" value="Homeodomain-like_sf"/>
</dbReference>